<gene>
    <name evidence="2" type="ORF">DILT_LOCUS2343</name>
</gene>
<dbReference type="Proteomes" id="UP000281553">
    <property type="component" value="Unassembled WGS sequence"/>
</dbReference>
<dbReference type="EMBL" id="UYRU01041977">
    <property type="protein sequence ID" value="VDK71670.1"/>
    <property type="molecule type" value="Genomic_DNA"/>
</dbReference>
<dbReference type="AlphaFoldDB" id="A0A3P6SV30"/>
<accession>A0A3P6SV30</accession>
<keyword evidence="3" id="KW-1185">Reference proteome</keyword>
<sequence length="148" mass="17419">MDIPSGRNRKSVTFDSNETKSDDDSRTNRTKKKDTRNKSIRRRVGYVEPKESTTSNLTASNKVNAYKLPKACRAVQRRSILATMRELDYDNPGLLDAYLEWRQEQSAQQEEFWRKSSWKIRKHKKAKDSVDETPDKEMTFEASEKHCW</sequence>
<feature type="compositionally biased region" description="Basic residues" evidence="1">
    <location>
        <begin position="28"/>
        <end position="44"/>
    </location>
</feature>
<evidence type="ECO:0000256" key="1">
    <source>
        <dbReference type="SAM" id="MobiDB-lite"/>
    </source>
</evidence>
<feature type="region of interest" description="Disordered" evidence="1">
    <location>
        <begin position="1"/>
        <end position="55"/>
    </location>
</feature>
<reference evidence="2 3" key="1">
    <citation type="submission" date="2018-11" db="EMBL/GenBank/DDBJ databases">
        <authorList>
            <consortium name="Pathogen Informatics"/>
        </authorList>
    </citation>
    <scope>NUCLEOTIDE SEQUENCE [LARGE SCALE GENOMIC DNA]</scope>
</reference>
<proteinExistence type="predicted"/>
<feature type="compositionally biased region" description="Basic and acidic residues" evidence="1">
    <location>
        <begin position="17"/>
        <end position="27"/>
    </location>
</feature>
<protein>
    <submittedName>
        <fullName evidence="2">Uncharacterized protein</fullName>
    </submittedName>
</protein>
<name>A0A3P6SV30_DIBLA</name>
<feature type="region of interest" description="Disordered" evidence="1">
    <location>
        <begin position="127"/>
        <end position="148"/>
    </location>
</feature>
<organism evidence="2 3">
    <name type="scientific">Dibothriocephalus latus</name>
    <name type="common">Fish tapeworm</name>
    <name type="synonym">Diphyllobothrium latum</name>
    <dbReference type="NCBI Taxonomy" id="60516"/>
    <lineage>
        <taxon>Eukaryota</taxon>
        <taxon>Metazoa</taxon>
        <taxon>Spiralia</taxon>
        <taxon>Lophotrochozoa</taxon>
        <taxon>Platyhelminthes</taxon>
        <taxon>Cestoda</taxon>
        <taxon>Eucestoda</taxon>
        <taxon>Diphyllobothriidea</taxon>
        <taxon>Diphyllobothriidae</taxon>
        <taxon>Dibothriocephalus</taxon>
    </lineage>
</organism>
<evidence type="ECO:0000313" key="3">
    <source>
        <dbReference type="Proteomes" id="UP000281553"/>
    </source>
</evidence>
<evidence type="ECO:0000313" key="2">
    <source>
        <dbReference type="EMBL" id="VDK71670.1"/>
    </source>
</evidence>